<feature type="transmembrane region" description="Helical" evidence="6">
    <location>
        <begin position="225"/>
        <end position="251"/>
    </location>
</feature>
<keyword evidence="5 6" id="KW-0472">Membrane</keyword>
<organism evidence="8 9">
    <name type="scientific">Lacticaseibacillus paracasei subsp. paracasei Lpp123</name>
    <dbReference type="NCBI Taxonomy" id="1256201"/>
    <lineage>
        <taxon>Bacteria</taxon>
        <taxon>Bacillati</taxon>
        <taxon>Bacillota</taxon>
        <taxon>Bacilli</taxon>
        <taxon>Lactobacillales</taxon>
        <taxon>Lactobacillaceae</taxon>
        <taxon>Lacticaseibacillus</taxon>
    </lineage>
</organism>
<evidence type="ECO:0000256" key="3">
    <source>
        <dbReference type="ARBA" id="ARBA00022692"/>
    </source>
</evidence>
<dbReference type="InterPro" id="IPR013525">
    <property type="entry name" value="ABC2_TM"/>
</dbReference>
<keyword evidence="2" id="KW-1003">Cell membrane</keyword>
<feature type="transmembrane region" description="Helical" evidence="6">
    <location>
        <begin position="311"/>
        <end position="329"/>
    </location>
</feature>
<feature type="transmembrane region" description="Helical" evidence="6">
    <location>
        <begin position="365"/>
        <end position="387"/>
    </location>
</feature>
<name>A0A829GHU1_LACPA</name>
<evidence type="ECO:0000256" key="5">
    <source>
        <dbReference type="ARBA" id="ARBA00023136"/>
    </source>
</evidence>
<protein>
    <submittedName>
        <fullName evidence="8">Na+ efflux pump ABC transporter permease</fullName>
    </submittedName>
</protein>
<dbReference type="PANTHER" id="PTHR30294">
    <property type="entry name" value="MEMBRANE COMPONENT OF ABC TRANSPORTER YHHJ-RELATED"/>
    <property type="match status" value="1"/>
</dbReference>
<proteinExistence type="predicted"/>
<reference evidence="8 9" key="1">
    <citation type="journal article" date="2013" name="PLoS ONE">
        <title>Lactobacillus paracasei comparative genomics: towards species pan-genome definition and exploitation of diversity.</title>
        <authorList>
            <person name="Smokvina T."/>
            <person name="Wels M."/>
            <person name="Polka J."/>
            <person name="Chervaux C."/>
            <person name="Brisse S."/>
            <person name="Boekhorst J."/>
            <person name="van Hylckama Vlieg J.E."/>
            <person name="Siezen R.J."/>
        </authorList>
    </citation>
    <scope>NUCLEOTIDE SEQUENCE [LARGE SCALE GENOMIC DNA]</scope>
    <source>
        <strain evidence="8 9">Lpp123</strain>
    </source>
</reference>
<evidence type="ECO:0000256" key="6">
    <source>
        <dbReference type="SAM" id="Phobius"/>
    </source>
</evidence>
<feature type="transmembrane region" description="Helical" evidence="6">
    <location>
        <begin position="21"/>
        <end position="42"/>
    </location>
</feature>
<feature type="transmembrane region" description="Helical" evidence="6">
    <location>
        <begin position="271"/>
        <end position="299"/>
    </location>
</feature>
<accession>A0A829GHU1</accession>
<keyword evidence="3 6" id="KW-0812">Transmembrane</keyword>
<evidence type="ECO:0000256" key="1">
    <source>
        <dbReference type="ARBA" id="ARBA00004651"/>
    </source>
</evidence>
<dbReference type="AlphaFoldDB" id="A0A829GHU1"/>
<evidence type="ECO:0000313" key="8">
    <source>
        <dbReference type="EMBL" id="EPC55861.1"/>
    </source>
</evidence>
<evidence type="ECO:0000259" key="7">
    <source>
        <dbReference type="Pfam" id="PF12698"/>
    </source>
</evidence>
<dbReference type="Proteomes" id="UP000014316">
    <property type="component" value="Unassembled WGS sequence"/>
</dbReference>
<dbReference type="GO" id="GO:0005886">
    <property type="term" value="C:plasma membrane"/>
    <property type="evidence" value="ECO:0007669"/>
    <property type="project" value="UniProtKB-SubCell"/>
</dbReference>
<keyword evidence="4 6" id="KW-1133">Transmembrane helix</keyword>
<evidence type="ECO:0000256" key="4">
    <source>
        <dbReference type="ARBA" id="ARBA00022989"/>
    </source>
</evidence>
<evidence type="ECO:0000256" key="2">
    <source>
        <dbReference type="ARBA" id="ARBA00022475"/>
    </source>
</evidence>
<comment type="caution">
    <text evidence="8">The sequence shown here is derived from an EMBL/GenBank/DDBJ whole genome shotgun (WGS) entry which is preliminary data.</text>
</comment>
<gene>
    <name evidence="8" type="ORF">Lpp123_05813</name>
</gene>
<dbReference type="InterPro" id="IPR051449">
    <property type="entry name" value="ABC-2_transporter_component"/>
</dbReference>
<dbReference type="GO" id="GO:0140359">
    <property type="term" value="F:ABC-type transporter activity"/>
    <property type="evidence" value="ECO:0007669"/>
    <property type="project" value="InterPro"/>
</dbReference>
<dbReference type="PANTHER" id="PTHR30294:SF29">
    <property type="entry name" value="MULTIDRUG ABC TRANSPORTER PERMEASE YBHS-RELATED"/>
    <property type="match status" value="1"/>
</dbReference>
<evidence type="ECO:0000313" key="9">
    <source>
        <dbReference type="Proteomes" id="UP000014316"/>
    </source>
</evidence>
<sequence>MHKFWVVMSQVYKKNARSGSWIFLVLSPLFFLAIAFGIVFYISKTQAPAQVAVVSDVSVVRQALSKQSTSDLRFKPYTSAKKANDALNKEDLDGILTVNAKDDFKSHYVARDNGQTVETSTLVAALSGLKLSSTAAAMKLTPAQVKALTAPPTVTSKTVAIEDGKQVAKSNTAQLMNHGLALVSMVLILMVTMVYGSILAQEIATEKGSRIMEILLSSVSATTQFFGKLAGIFALLLTQLVVYVIAGVIGWQFLKNQTMVAGLLKQVDLSILASGTTAMIALFFIIGTLTYSVLAALTGSLVSNQEQVQQAVMPITMLGMIGYFITIAAQANDSTLAQVTSYVPFLNVFVMPTQMSLGRASMGQAWVSVGISVVFLALFTFFTVAVYRNNVLVYSGSGLWQSMRPPLAFGRRNAVWLKINIIRQNRQIKRRFLSEVAFLHGNVFSS</sequence>
<dbReference type="Pfam" id="PF12698">
    <property type="entry name" value="ABC2_membrane_3"/>
    <property type="match status" value="1"/>
</dbReference>
<comment type="subcellular location">
    <subcellularLocation>
        <location evidence="1">Cell membrane</location>
        <topology evidence="1">Multi-pass membrane protein</topology>
    </subcellularLocation>
</comment>
<feature type="domain" description="ABC-2 type transporter transmembrane" evidence="7">
    <location>
        <begin position="20"/>
        <end position="383"/>
    </location>
</feature>
<dbReference type="EMBL" id="ANJW01000334">
    <property type="protein sequence ID" value="EPC55861.1"/>
    <property type="molecule type" value="Genomic_DNA"/>
</dbReference>
<feature type="transmembrane region" description="Helical" evidence="6">
    <location>
        <begin position="179"/>
        <end position="204"/>
    </location>
</feature>